<dbReference type="Proteomes" id="UP001526337">
    <property type="component" value="Unassembled WGS sequence"/>
</dbReference>
<feature type="region of interest" description="Disordered" evidence="1">
    <location>
        <begin position="1"/>
        <end position="23"/>
    </location>
</feature>
<dbReference type="RefSeq" id="WP_167400295.1">
    <property type="nucleotide sequence ID" value="NZ_JABJWD010000081.1"/>
</dbReference>
<accession>A0ABT3K925</accession>
<evidence type="ECO:0000313" key="2">
    <source>
        <dbReference type="EMBL" id="MCW4591926.1"/>
    </source>
</evidence>
<evidence type="ECO:0000256" key="1">
    <source>
        <dbReference type="SAM" id="MobiDB-lite"/>
    </source>
</evidence>
<sequence length="47" mass="4647">MMSVHRGKGAPGDASGRQAPWAAGKGAAAHHVIGAWASRRGIGPVSA</sequence>
<reference evidence="2 3" key="1">
    <citation type="submission" date="2022-07" db="EMBL/GenBank/DDBJ databases">
        <title>Genome stability of Gluconacetobacter entanii AV429.</title>
        <authorList>
            <person name="Trcek J."/>
            <person name="Cepec E."/>
        </authorList>
    </citation>
    <scope>NUCLEOTIDE SEQUENCE [LARGE SCALE GENOMIC DNA]</scope>
    <source>
        <strain evidence="2 3">AV429_2022</strain>
    </source>
</reference>
<evidence type="ECO:0000313" key="3">
    <source>
        <dbReference type="Proteomes" id="UP001526337"/>
    </source>
</evidence>
<name>A0ABT3K925_9PROT</name>
<proteinExistence type="predicted"/>
<dbReference type="EMBL" id="JANGSQ010000110">
    <property type="protein sequence ID" value="MCW4591926.1"/>
    <property type="molecule type" value="Genomic_DNA"/>
</dbReference>
<comment type="caution">
    <text evidence="2">The sequence shown here is derived from an EMBL/GenBank/DDBJ whole genome shotgun (WGS) entry which is preliminary data.</text>
</comment>
<organism evidence="2 3">
    <name type="scientific">Gluconacetobacter entanii</name>
    <dbReference type="NCBI Taxonomy" id="108528"/>
    <lineage>
        <taxon>Bacteria</taxon>
        <taxon>Pseudomonadati</taxon>
        <taxon>Pseudomonadota</taxon>
        <taxon>Alphaproteobacteria</taxon>
        <taxon>Acetobacterales</taxon>
        <taxon>Acetobacteraceae</taxon>
        <taxon>Gluconacetobacter</taxon>
    </lineage>
</organism>
<keyword evidence="3" id="KW-1185">Reference proteome</keyword>
<gene>
    <name evidence="2" type="ORF">NO263_15190</name>
</gene>
<protein>
    <submittedName>
        <fullName evidence="2">Uncharacterized protein</fullName>
    </submittedName>
</protein>